<dbReference type="GeneID" id="20648423"/>
<gene>
    <name evidence="2" type="ORF">PHYSODRAFT_342955</name>
</gene>
<accession>G5AI37</accession>
<dbReference type="KEGG" id="psoj:PHYSODRAFT_342955"/>
<dbReference type="Proteomes" id="UP000002640">
    <property type="component" value="Unassembled WGS sequence"/>
</dbReference>
<keyword evidence="1" id="KW-1133">Transmembrane helix</keyword>
<keyword evidence="1" id="KW-0472">Membrane</keyword>
<dbReference type="AlphaFoldDB" id="G5AI37"/>
<evidence type="ECO:0000256" key="1">
    <source>
        <dbReference type="SAM" id="Phobius"/>
    </source>
</evidence>
<feature type="transmembrane region" description="Helical" evidence="1">
    <location>
        <begin position="56"/>
        <end position="74"/>
    </location>
</feature>
<protein>
    <submittedName>
        <fullName evidence="2">Uncharacterized protein</fullName>
    </submittedName>
</protein>
<dbReference type="InParanoid" id="G5AI37"/>
<dbReference type="SMR" id="G5AI37"/>
<evidence type="ECO:0000313" key="3">
    <source>
        <dbReference type="Proteomes" id="UP000002640"/>
    </source>
</evidence>
<proteinExistence type="predicted"/>
<keyword evidence="1" id="KW-0812">Transmembrane</keyword>
<keyword evidence="3" id="KW-1185">Reference proteome</keyword>
<evidence type="ECO:0000313" key="2">
    <source>
        <dbReference type="EMBL" id="EGZ04762.1"/>
    </source>
</evidence>
<dbReference type="RefSeq" id="XP_009539738.1">
    <property type="nucleotide sequence ID" value="XM_009541443.1"/>
</dbReference>
<dbReference type="EMBL" id="JH159174">
    <property type="protein sequence ID" value="EGZ04762.1"/>
    <property type="molecule type" value="Genomic_DNA"/>
</dbReference>
<name>G5AI37_PHYSP</name>
<organism evidence="2 3">
    <name type="scientific">Phytophthora sojae (strain P6497)</name>
    <name type="common">Soybean stem and root rot agent</name>
    <name type="synonym">Phytophthora megasperma f. sp. glycines</name>
    <dbReference type="NCBI Taxonomy" id="1094619"/>
    <lineage>
        <taxon>Eukaryota</taxon>
        <taxon>Sar</taxon>
        <taxon>Stramenopiles</taxon>
        <taxon>Oomycota</taxon>
        <taxon>Peronosporomycetes</taxon>
        <taxon>Peronosporales</taxon>
        <taxon>Peronosporaceae</taxon>
        <taxon>Phytophthora</taxon>
    </lineage>
</organism>
<feature type="transmembrane region" description="Helical" evidence="1">
    <location>
        <begin position="101"/>
        <end position="118"/>
    </location>
</feature>
<sequence>MHENFNTLSEPLELLFTSECLILTEYMETIIPFIAHYHSEMHGITLNNVWSKVLGIFAYGLLELILFGVLATIIRRNSGIRALYQLAFVLETQMPLVQAKFALWVMMMLAFRVTHFGVDFTFKFSWR</sequence>
<reference evidence="2 3" key="1">
    <citation type="journal article" date="2006" name="Science">
        <title>Phytophthora genome sequences uncover evolutionary origins and mechanisms of pathogenesis.</title>
        <authorList>
            <person name="Tyler B.M."/>
            <person name="Tripathy S."/>
            <person name="Zhang X."/>
            <person name="Dehal P."/>
            <person name="Jiang R.H."/>
            <person name="Aerts A."/>
            <person name="Arredondo F.D."/>
            <person name="Baxter L."/>
            <person name="Bensasson D."/>
            <person name="Beynon J.L."/>
            <person name="Chapman J."/>
            <person name="Damasceno C.M."/>
            <person name="Dorrance A.E."/>
            <person name="Dou D."/>
            <person name="Dickerman A.W."/>
            <person name="Dubchak I.L."/>
            <person name="Garbelotto M."/>
            <person name="Gijzen M."/>
            <person name="Gordon S.G."/>
            <person name="Govers F."/>
            <person name="Grunwald N.J."/>
            <person name="Huang W."/>
            <person name="Ivors K.L."/>
            <person name="Jones R.W."/>
            <person name="Kamoun S."/>
            <person name="Krampis K."/>
            <person name="Lamour K.H."/>
            <person name="Lee M.K."/>
            <person name="McDonald W.H."/>
            <person name="Medina M."/>
            <person name="Meijer H.J."/>
            <person name="Nordberg E.K."/>
            <person name="Maclean D.J."/>
            <person name="Ospina-Giraldo M.D."/>
            <person name="Morris P.F."/>
            <person name="Phuntumart V."/>
            <person name="Putnam N.H."/>
            <person name="Rash S."/>
            <person name="Rose J.K."/>
            <person name="Sakihama Y."/>
            <person name="Salamov A.A."/>
            <person name="Savidor A."/>
            <person name="Scheuring C.F."/>
            <person name="Smith B.M."/>
            <person name="Sobral B.W."/>
            <person name="Terry A."/>
            <person name="Torto-Alalibo T.A."/>
            <person name="Win J."/>
            <person name="Xu Z."/>
            <person name="Zhang H."/>
            <person name="Grigoriev I.V."/>
            <person name="Rokhsar D.S."/>
            <person name="Boore J.L."/>
        </authorList>
    </citation>
    <scope>NUCLEOTIDE SEQUENCE [LARGE SCALE GENOMIC DNA]</scope>
    <source>
        <strain evidence="2 3">P6497</strain>
    </source>
</reference>